<evidence type="ECO:0000313" key="3">
    <source>
        <dbReference type="WBParaSite" id="TTAC_0000429701-mRNA-1"/>
    </source>
</evidence>
<organism evidence="3">
    <name type="scientific">Hydatigena taeniaeformis</name>
    <name type="common">Feline tapeworm</name>
    <name type="synonym">Taenia taeniaeformis</name>
    <dbReference type="NCBI Taxonomy" id="6205"/>
    <lineage>
        <taxon>Eukaryota</taxon>
        <taxon>Metazoa</taxon>
        <taxon>Spiralia</taxon>
        <taxon>Lophotrochozoa</taxon>
        <taxon>Platyhelminthes</taxon>
        <taxon>Cestoda</taxon>
        <taxon>Eucestoda</taxon>
        <taxon>Cyclophyllidea</taxon>
        <taxon>Taeniidae</taxon>
        <taxon>Hydatigera</taxon>
    </lineage>
</organism>
<reference evidence="3" key="1">
    <citation type="submission" date="2017-02" db="UniProtKB">
        <authorList>
            <consortium name="WormBaseParasite"/>
        </authorList>
    </citation>
    <scope>IDENTIFICATION</scope>
</reference>
<reference evidence="1 2" key="2">
    <citation type="submission" date="2018-11" db="EMBL/GenBank/DDBJ databases">
        <authorList>
            <consortium name="Pathogen Informatics"/>
        </authorList>
    </citation>
    <scope>NUCLEOTIDE SEQUENCE [LARGE SCALE GENOMIC DNA]</scope>
</reference>
<dbReference type="EMBL" id="UYWX01004072">
    <property type="protein sequence ID" value="VDM24599.1"/>
    <property type="molecule type" value="Genomic_DNA"/>
</dbReference>
<accession>A0A0R3WU57</accession>
<keyword evidence="2" id="KW-1185">Reference proteome</keyword>
<proteinExistence type="predicted"/>
<name>A0A0R3WU57_HYDTA</name>
<dbReference type="WBParaSite" id="TTAC_0000429701-mRNA-1">
    <property type="protein sequence ID" value="TTAC_0000429701-mRNA-1"/>
    <property type="gene ID" value="TTAC_0000429701"/>
</dbReference>
<dbReference type="Proteomes" id="UP000274429">
    <property type="component" value="Unassembled WGS sequence"/>
</dbReference>
<protein>
    <submittedName>
        <fullName evidence="3">DUF3727 domain-containing protein</fullName>
    </submittedName>
</protein>
<dbReference type="AlphaFoldDB" id="A0A0R3WU57"/>
<evidence type="ECO:0000313" key="1">
    <source>
        <dbReference type="EMBL" id="VDM24599.1"/>
    </source>
</evidence>
<evidence type="ECO:0000313" key="2">
    <source>
        <dbReference type="Proteomes" id="UP000274429"/>
    </source>
</evidence>
<sequence>MGCGMSSPNFKRGHQSTSLTVPIDEVKKSRYCIDSVLIIIGEKDEDSDEDWNFGYTVKPDVVCPKELENDRNLGFHGYWVVLPHLGYEVDVEEVFEFGDPEEPVVVVVGATEEDFAETMKLGDCVDFRSVFTASLEVVTGAAVPVELKYHL</sequence>
<gene>
    <name evidence="1" type="ORF">TTAC_LOCUS4283</name>
</gene>